<dbReference type="Pfam" id="PF01655">
    <property type="entry name" value="Ribosomal_L32e"/>
    <property type="match status" value="1"/>
</dbReference>
<dbReference type="SUPFAM" id="SSF52042">
    <property type="entry name" value="Ribosomal protein L32e"/>
    <property type="match status" value="1"/>
</dbReference>
<dbReference type="SMART" id="SM01393">
    <property type="entry name" value="Ribosomal_L32e"/>
    <property type="match status" value="1"/>
</dbReference>
<protein>
    <recommendedName>
        <fullName evidence="4">Large ribosomal subunit protein eL32</fullName>
    </recommendedName>
    <alternativeName>
        <fullName evidence="5">50S ribosomal protein L32e</fullName>
    </alternativeName>
</protein>
<dbReference type="STRING" id="2200.GCA_001571405_01326"/>
<keyword evidence="3" id="KW-0687">Ribonucleoprotein</keyword>
<evidence type="ECO:0000256" key="1">
    <source>
        <dbReference type="ARBA" id="ARBA00008431"/>
    </source>
</evidence>
<feature type="region of interest" description="Disordered" evidence="6">
    <location>
        <begin position="38"/>
        <end position="68"/>
    </location>
</feature>
<dbReference type="InterPro" id="IPR023654">
    <property type="entry name" value="Ribosomal_eL32_arc"/>
</dbReference>
<dbReference type="OrthoDB" id="372100at2157"/>
<sequence length="143" mass="16230">MDETRRLIRVRTRHNKPSFKRQGLWQKAKLEDVWRRPRGLHSKQRRQIKAKGALPRPGYGSPAAVRGMHPSGYEEVRVFTPAELAGLNPETQAVRIGGSVGNRKRGEIQKRAMELGLKVLNAKDLTRAVEEPAKTEEEVSENE</sequence>
<dbReference type="GO" id="GO:0006412">
    <property type="term" value="P:translation"/>
    <property type="evidence" value="ECO:0007669"/>
    <property type="project" value="InterPro"/>
</dbReference>
<dbReference type="AlphaFoldDB" id="A0A1G8ZK09"/>
<dbReference type="CDD" id="cd00513">
    <property type="entry name" value="Ribosomal_L32_L32e"/>
    <property type="match status" value="1"/>
</dbReference>
<evidence type="ECO:0000313" key="8">
    <source>
        <dbReference type="Proteomes" id="UP000326500"/>
    </source>
</evidence>
<dbReference type="InterPro" id="IPR001515">
    <property type="entry name" value="Ribosomal_eL32"/>
</dbReference>
<dbReference type="PANTHER" id="PTHR23413">
    <property type="entry name" value="60S RIBOSOMAL PROTEIN L32 AND DNA-DIRECTED RNA POLYMERASE II, SUBUNIT N"/>
    <property type="match status" value="1"/>
</dbReference>
<comment type="similarity">
    <text evidence="1">Belongs to the eukaryotic ribosomal protein eL32 family.</text>
</comment>
<organism evidence="7 8">
    <name type="scientific">Methanoculleus thermophilus</name>
    <dbReference type="NCBI Taxonomy" id="2200"/>
    <lineage>
        <taxon>Archaea</taxon>
        <taxon>Methanobacteriati</taxon>
        <taxon>Methanobacteriota</taxon>
        <taxon>Stenosarchaea group</taxon>
        <taxon>Methanomicrobia</taxon>
        <taxon>Methanomicrobiales</taxon>
        <taxon>Methanomicrobiaceae</taxon>
        <taxon>Methanoculleus</taxon>
    </lineage>
</organism>
<gene>
    <name evidence="7" type="ORF">SAMN04488571_104228</name>
</gene>
<dbReference type="EMBL" id="FNFT01000004">
    <property type="protein sequence ID" value="SDK15371.1"/>
    <property type="molecule type" value="Genomic_DNA"/>
</dbReference>
<dbReference type="InterPro" id="IPR036351">
    <property type="entry name" value="Ribosomal_eL32_sf"/>
</dbReference>
<accession>A0A1G8ZK09</accession>
<dbReference type="PANTHER" id="PTHR23413:SF1">
    <property type="entry name" value="RIBOSOMAL PROTEIN L32"/>
    <property type="match status" value="1"/>
</dbReference>
<proteinExistence type="inferred from homology"/>
<name>A0A1G8ZK09_9EURY</name>
<dbReference type="NCBIfam" id="NF006332">
    <property type="entry name" value="PRK08562.1"/>
    <property type="match status" value="1"/>
</dbReference>
<reference evidence="7 8" key="1">
    <citation type="submission" date="2016-10" db="EMBL/GenBank/DDBJ databases">
        <authorList>
            <person name="Varghese N."/>
            <person name="Submissions S."/>
        </authorList>
    </citation>
    <scope>NUCLEOTIDE SEQUENCE [LARGE SCALE GENOMIC DNA]</scope>
    <source>
        <strain evidence="7 8">DSM 2373</strain>
    </source>
</reference>
<evidence type="ECO:0000313" key="7">
    <source>
        <dbReference type="EMBL" id="SDK15371.1"/>
    </source>
</evidence>
<evidence type="ECO:0000256" key="5">
    <source>
        <dbReference type="ARBA" id="ARBA00035377"/>
    </source>
</evidence>
<keyword evidence="8" id="KW-1185">Reference proteome</keyword>
<dbReference type="GO" id="GO:0022625">
    <property type="term" value="C:cytosolic large ribosomal subunit"/>
    <property type="evidence" value="ECO:0007669"/>
    <property type="project" value="TreeGrafter"/>
</dbReference>
<evidence type="ECO:0000256" key="2">
    <source>
        <dbReference type="ARBA" id="ARBA00022980"/>
    </source>
</evidence>
<evidence type="ECO:0000256" key="6">
    <source>
        <dbReference type="SAM" id="MobiDB-lite"/>
    </source>
</evidence>
<evidence type="ECO:0000256" key="4">
    <source>
        <dbReference type="ARBA" id="ARBA00035229"/>
    </source>
</evidence>
<evidence type="ECO:0000256" key="3">
    <source>
        <dbReference type="ARBA" id="ARBA00023274"/>
    </source>
</evidence>
<feature type="compositionally biased region" description="Basic residues" evidence="6">
    <location>
        <begin position="38"/>
        <end position="49"/>
    </location>
</feature>
<dbReference type="GO" id="GO:0003735">
    <property type="term" value="F:structural constituent of ribosome"/>
    <property type="evidence" value="ECO:0007669"/>
    <property type="project" value="InterPro"/>
</dbReference>
<keyword evidence="2 7" id="KW-0689">Ribosomal protein</keyword>
<dbReference type="Proteomes" id="UP000326500">
    <property type="component" value="Unassembled WGS sequence"/>
</dbReference>
<dbReference type="RefSeq" id="WP_066957724.1">
    <property type="nucleotide sequence ID" value="NZ_BCNX01000007.1"/>
</dbReference>